<organism evidence="3 14">
    <name type="scientific">Blautia obeum</name>
    <dbReference type="NCBI Taxonomy" id="40520"/>
    <lineage>
        <taxon>Bacteria</taxon>
        <taxon>Bacillati</taxon>
        <taxon>Bacillota</taxon>
        <taxon>Clostridia</taxon>
        <taxon>Lachnospirales</taxon>
        <taxon>Lachnospiraceae</taxon>
        <taxon>Blautia</taxon>
    </lineage>
</organism>
<dbReference type="AlphaFoldDB" id="A0A173WK67"/>
<evidence type="ECO:0000313" key="15">
    <source>
        <dbReference type="Proteomes" id="UP000265808"/>
    </source>
</evidence>
<dbReference type="EMBL" id="QRSS01000005">
    <property type="protein sequence ID" value="RGQ06081.1"/>
    <property type="molecule type" value="Genomic_DNA"/>
</dbReference>
<evidence type="ECO:0000313" key="7">
    <source>
        <dbReference type="EMBL" id="RHC10136.1"/>
    </source>
</evidence>
<evidence type="ECO:0000313" key="10">
    <source>
        <dbReference type="EMBL" id="RHG19877.1"/>
    </source>
</evidence>
<reference evidence="3 14" key="1">
    <citation type="submission" date="2015-09" db="EMBL/GenBank/DDBJ databases">
        <authorList>
            <consortium name="Pathogen Informatics"/>
        </authorList>
    </citation>
    <scope>NUCLEOTIDE SEQUENCE [LARGE SCALE GENOMIC DNA]</scope>
    <source>
        <strain evidence="3 14">2789STDY5608837</strain>
    </source>
</reference>
<evidence type="ECO:0000313" key="12">
    <source>
        <dbReference type="EMBL" id="RHL49514.1"/>
    </source>
</evidence>
<dbReference type="Proteomes" id="UP000285839">
    <property type="component" value="Unassembled WGS sequence"/>
</dbReference>
<evidence type="ECO:0000313" key="20">
    <source>
        <dbReference type="Proteomes" id="UP000284267"/>
    </source>
</evidence>
<evidence type="ECO:0000313" key="4">
    <source>
        <dbReference type="EMBL" id="RGQ06081.1"/>
    </source>
</evidence>
<evidence type="ECO:0000313" key="11">
    <source>
        <dbReference type="EMBL" id="RHK98129.1"/>
    </source>
</evidence>
<evidence type="ECO:0000313" key="18">
    <source>
        <dbReference type="Proteomes" id="UP000283928"/>
    </source>
</evidence>
<dbReference type="EMBL" id="QRHZ01000001">
    <property type="protein sequence ID" value="RHG19877.1"/>
    <property type="molecule type" value="Genomic_DNA"/>
</dbReference>
<dbReference type="Proteomes" id="UP000284267">
    <property type="component" value="Unassembled WGS sequence"/>
</dbReference>
<evidence type="ECO:0000256" key="1">
    <source>
        <dbReference type="ARBA" id="ARBA00022729"/>
    </source>
</evidence>
<evidence type="ECO:0000313" key="13">
    <source>
        <dbReference type="EMBL" id="RYT67561.1"/>
    </source>
</evidence>
<evidence type="ECO:0000313" key="23">
    <source>
        <dbReference type="Proteomes" id="UP000285897"/>
    </source>
</evidence>
<dbReference type="Proteomes" id="UP000284644">
    <property type="component" value="Unassembled WGS sequence"/>
</dbReference>
<dbReference type="InterPro" id="IPR003760">
    <property type="entry name" value="PnrA-like"/>
</dbReference>
<evidence type="ECO:0000313" key="22">
    <source>
        <dbReference type="Proteomes" id="UP000285839"/>
    </source>
</evidence>
<gene>
    <name evidence="12" type="ORF">DW021_04000</name>
    <name evidence="11" type="ORF">DW040_02140</name>
    <name evidence="10" type="ORF">DW272_01340</name>
    <name evidence="9" type="ORF">DW723_05210</name>
    <name evidence="8" type="ORF">DW767_03540</name>
    <name evidence="7" type="ORF">DW859_01590</name>
    <name evidence="6" type="ORF">DWW07_04000</name>
    <name evidence="5" type="ORF">DWY46_03985</name>
    <name evidence="4" type="ORF">DWZ12_06325</name>
    <name evidence="13" type="ORF">EAI82_06465</name>
    <name evidence="3" type="ORF">ERS852394_00095</name>
</gene>
<dbReference type="Proteomes" id="UP000285897">
    <property type="component" value="Unassembled WGS sequence"/>
</dbReference>
<dbReference type="GeneID" id="79804381"/>
<sequence>MAPYIMEEYIKACKAGKRDYQARMMKGQLPTLQVLDEILPPKGSYSEVPLGLVQIPIDQIVGTKSGGRSNAFAGNFMPILRENTEFAYKWATLSQSHINEGIRDPIKAYEYMNKFYVEEGNKRVSVLKYFDAVSVPGYVTRILPQRTEQKENKIYYEYVDFYALSQINYIWFSRLGSFVRLQKAVGKGAKDIWSDDDKLTFSSVYSRFAAEYESLGGKKLSITTGDAFLAFLMIYDYKDICQKTVNELKELVGKSWEEFKLLEHDQEIELKMNPTSEKKSLLDRLLPVSTPKLKIAFLYAKTPATSAWTYAHELGRLHLEQTFPEEVTTECYENLTRDLAEKAIADAIQKGCNIIFTTTPEFVQASVQAAIAHPEVKILNCSLNTSHRYIRTYYARMYEAKFLMGAIAGAMAENGQLAYIADYPIFGTIANINAFALGAKMVNPRAQIYLEWSTLKDVDLGIAMDNVIKKGVTVVSGRDMVIPEDASRYFGLYHIEKEGPRNLAMPLWHWGKFYEQLIRTIMDGTWKYDDNKDETKAINYWWGLSAEVIDVIYSQNLPIGTQKLLTMLKRAIATGEYHPFSGILYSQNGMIQSDPDKILSPEEIITMDWLADNVIGTIPKSRELKEQAKPVTLQSGVESQKG</sequence>
<reference evidence="15 16" key="2">
    <citation type="submission" date="2018-08" db="EMBL/GenBank/DDBJ databases">
        <title>A genome reference for cultivated species of the human gut microbiota.</title>
        <authorList>
            <person name="Zou Y."/>
            <person name="Xue W."/>
            <person name="Luo G."/>
        </authorList>
    </citation>
    <scope>NUCLEOTIDE SEQUENCE [LARGE SCALE GENOMIC DNA]</scope>
    <source>
        <strain evidence="6 16">AF14-23</strain>
        <strain evidence="5 22">AF25-21</strain>
        <strain evidence="4 17">AF29-2BH</strain>
        <strain evidence="12 23">AF37-6AC</strain>
        <strain evidence="11 20">AF39-4</strain>
        <strain evidence="10 19">AM22-9LB</strain>
        <strain evidence="9 18">AM27-32LB</strain>
        <strain evidence="8 21">AM29-25AC</strain>
        <strain evidence="7 15">AM37-4AC</strain>
    </source>
</reference>
<evidence type="ECO:0000259" key="2">
    <source>
        <dbReference type="Pfam" id="PF02608"/>
    </source>
</evidence>
<evidence type="ECO:0000313" key="19">
    <source>
        <dbReference type="Proteomes" id="UP000284220"/>
    </source>
</evidence>
<evidence type="ECO:0000313" key="6">
    <source>
        <dbReference type="EMBL" id="RGV65722.1"/>
    </source>
</evidence>
<dbReference type="GO" id="GO:0005886">
    <property type="term" value="C:plasma membrane"/>
    <property type="evidence" value="ECO:0007669"/>
    <property type="project" value="InterPro"/>
</dbReference>
<dbReference type="EMBL" id="QSHL01000001">
    <property type="protein sequence ID" value="RHC10136.1"/>
    <property type="molecule type" value="Genomic_DNA"/>
</dbReference>
<evidence type="ECO:0000313" key="8">
    <source>
        <dbReference type="EMBL" id="RHE14867.1"/>
    </source>
</evidence>
<dbReference type="Proteomes" id="UP000284220">
    <property type="component" value="Unassembled WGS sequence"/>
</dbReference>
<dbReference type="EMBL" id="QROE01000001">
    <property type="protein sequence ID" value="RHK98129.1"/>
    <property type="molecule type" value="Genomic_DNA"/>
</dbReference>
<dbReference type="InterPro" id="IPR052910">
    <property type="entry name" value="ABC-Purine-Binding"/>
</dbReference>
<evidence type="ECO:0000313" key="17">
    <source>
        <dbReference type="Proteomes" id="UP000283585"/>
    </source>
</evidence>
<dbReference type="RefSeq" id="WP_005424340.1">
    <property type="nucleotide sequence ID" value="NZ_CABJDZ010000001.1"/>
</dbReference>
<feature type="domain" description="ABC transporter substrate-binding protein PnrA-like" evidence="2">
    <location>
        <begin position="293"/>
        <end position="476"/>
    </location>
</feature>
<dbReference type="PANTHER" id="PTHR43208">
    <property type="entry name" value="ABC TRANSPORTER SUBSTRATE-BINDING PROTEIN"/>
    <property type="match status" value="1"/>
</dbReference>
<evidence type="ECO:0000313" key="3">
    <source>
        <dbReference type="EMBL" id="CUN38508.1"/>
    </source>
</evidence>
<dbReference type="EMBL" id="RCXQ01000004">
    <property type="protein sequence ID" value="RYT67561.1"/>
    <property type="molecule type" value="Genomic_DNA"/>
</dbReference>
<dbReference type="Proteomes" id="UP000283585">
    <property type="component" value="Unassembled WGS sequence"/>
</dbReference>
<dbReference type="EMBL" id="QSJW01000002">
    <property type="protein sequence ID" value="RHE14867.1"/>
    <property type="molecule type" value="Genomic_DNA"/>
</dbReference>
<dbReference type="EMBL" id="CYZD01000001">
    <property type="protein sequence ID" value="CUN38508.1"/>
    <property type="molecule type" value="Genomic_DNA"/>
</dbReference>
<dbReference type="EMBL" id="QRUH01000002">
    <property type="protein sequence ID" value="RGR50552.1"/>
    <property type="molecule type" value="Genomic_DNA"/>
</dbReference>
<dbReference type="EMBL" id="QROS01000002">
    <property type="protein sequence ID" value="RHL49514.1"/>
    <property type="molecule type" value="Genomic_DNA"/>
</dbReference>
<evidence type="ECO:0000313" key="9">
    <source>
        <dbReference type="EMBL" id="RHE76484.1"/>
    </source>
</evidence>
<dbReference type="Proteomes" id="UP000265828">
    <property type="component" value="Unassembled WGS sequence"/>
</dbReference>
<proteinExistence type="predicted"/>
<evidence type="ECO:0000313" key="24">
    <source>
        <dbReference type="Proteomes" id="UP000293506"/>
    </source>
</evidence>
<protein>
    <submittedName>
        <fullName evidence="4">BMP family ABC transporter substrate-binding protein</fullName>
    </submittedName>
    <submittedName>
        <fullName evidence="3">Purine-binding protein BAB2_0673</fullName>
    </submittedName>
</protein>
<accession>A0A173WK67</accession>
<keyword evidence="1" id="KW-0732">Signal</keyword>
<evidence type="ECO:0000313" key="14">
    <source>
        <dbReference type="Proteomes" id="UP000095409"/>
    </source>
</evidence>
<dbReference type="Proteomes" id="UP000283928">
    <property type="component" value="Unassembled WGS sequence"/>
</dbReference>
<evidence type="ECO:0000313" key="5">
    <source>
        <dbReference type="EMBL" id="RGR50552.1"/>
    </source>
</evidence>
<dbReference type="Gene3D" id="3.40.50.2300">
    <property type="match status" value="2"/>
</dbReference>
<dbReference type="EMBL" id="QRZI01000002">
    <property type="protein sequence ID" value="RGV65722.1"/>
    <property type="molecule type" value="Genomic_DNA"/>
</dbReference>
<dbReference type="Proteomes" id="UP000095409">
    <property type="component" value="Unassembled WGS sequence"/>
</dbReference>
<name>A0A173WK67_9FIRM</name>
<evidence type="ECO:0000313" key="21">
    <source>
        <dbReference type="Proteomes" id="UP000284644"/>
    </source>
</evidence>
<dbReference type="Proteomes" id="UP000293506">
    <property type="component" value="Unassembled WGS sequence"/>
</dbReference>
<dbReference type="EMBL" id="QSKO01000005">
    <property type="protein sequence ID" value="RHE76484.1"/>
    <property type="molecule type" value="Genomic_DNA"/>
</dbReference>
<evidence type="ECO:0000313" key="16">
    <source>
        <dbReference type="Proteomes" id="UP000265828"/>
    </source>
</evidence>
<dbReference type="Proteomes" id="UP000265808">
    <property type="component" value="Unassembled WGS sequence"/>
</dbReference>
<reference evidence="13 24" key="3">
    <citation type="journal article" date="2019" name="Science, e1252229">
        <title>Invertible promoters mediate bacterial phase variation, antibiotic resistance, and host adaptation in the gut.</title>
        <authorList>
            <person name="Jiang X."/>
            <person name="Hall A.B."/>
            <person name="Arthur T.D."/>
            <person name="Plichta D.R."/>
            <person name="Covington C.T."/>
            <person name="Poyet M."/>
            <person name="Crothers J."/>
            <person name="Moses P.L."/>
            <person name="Tolonen A.C."/>
            <person name="Vlamakis H."/>
            <person name="Alm E.J."/>
            <person name="Xavier R.J."/>
        </authorList>
    </citation>
    <scope>NUCLEOTIDE SEQUENCE [LARGE SCALE GENOMIC DNA]</scope>
    <source>
        <strain evidence="13">Af_0058</strain>
        <strain evidence="24">af_0058</strain>
    </source>
</reference>
<dbReference type="Pfam" id="PF02608">
    <property type="entry name" value="Bmp"/>
    <property type="match status" value="1"/>
</dbReference>
<dbReference type="PANTHER" id="PTHR43208:SF1">
    <property type="entry name" value="ABC TRANSPORTER SUBSTRATE-BINDING PROTEIN"/>
    <property type="match status" value="1"/>
</dbReference>